<evidence type="ECO:0000313" key="1">
    <source>
        <dbReference type="EMBL" id="VDP04851.1"/>
    </source>
</evidence>
<evidence type="ECO:0000313" key="2">
    <source>
        <dbReference type="Proteomes" id="UP000050761"/>
    </source>
</evidence>
<dbReference type="EMBL" id="UZAH01029209">
    <property type="protein sequence ID" value="VDP04851.1"/>
    <property type="molecule type" value="Genomic_DNA"/>
</dbReference>
<sequence>MRIWSYNGHVPRAKDDIVRKVRKEDIDKNGDYIGPMTAKEANGELVRRPFDCDHRPTAAVVDDDDDDDVSAL</sequence>
<keyword evidence="2" id="KW-1185">Reference proteome</keyword>
<dbReference type="WBParaSite" id="HPBE_0001607501-mRNA-1">
    <property type="protein sequence ID" value="HPBE_0001607501-mRNA-1"/>
    <property type="gene ID" value="HPBE_0001607501"/>
</dbReference>
<dbReference type="OrthoDB" id="10604150at2759"/>
<reference evidence="3" key="2">
    <citation type="submission" date="2019-09" db="UniProtKB">
        <authorList>
            <consortium name="WormBaseParasite"/>
        </authorList>
    </citation>
    <scope>IDENTIFICATION</scope>
</reference>
<name>A0A3P8A073_HELPZ</name>
<accession>A0A3P8A073</accession>
<dbReference type="Proteomes" id="UP000050761">
    <property type="component" value="Unassembled WGS sequence"/>
</dbReference>
<gene>
    <name evidence="1" type="ORF">HPBE_LOCUS16074</name>
</gene>
<proteinExistence type="predicted"/>
<reference evidence="1 2" key="1">
    <citation type="submission" date="2018-11" db="EMBL/GenBank/DDBJ databases">
        <authorList>
            <consortium name="Pathogen Informatics"/>
        </authorList>
    </citation>
    <scope>NUCLEOTIDE SEQUENCE [LARGE SCALE GENOMIC DNA]</scope>
</reference>
<dbReference type="AlphaFoldDB" id="A0A3P8A073"/>
<organism evidence="1">
    <name type="scientific">Heligmosomoides polygyrus</name>
    <name type="common">Parasitic roundworm</name>
    <dbReference type="NCBI Taxonomy" id="6339"/>
    <lineage>
        <taxon>Eukaryota</taxon>
        <taxon>Metazoa</taxon>
        <taxon>Ecdysozoa</taxon>
        <taxon>Nematoda</taxon>
        <taxon>Chromadorea</taxon>
        <taxon>Rhabditida</taxon>
        <taxon>Rhabditina</taxon>
        <taxon>Rhabditomorpha</taxon>
        <taxon>Strongyloidea</taxon>
        <taxon>Heligmosomidae</taxon>
        <taxon>Heligmosomoides</taxon>
    </lineage>
</organism>
<evidence type="ECO:0000313" key="3">
    <source>
        <dbReference type="WBParaSite" id="HPBE_0001607501-mRNA-1"/>
    </source>
</evidence>
<protein>
    <submittedName>
        <fullName evidence="3">Hva1_TUDOR domain-containing protein</fullName>
    </submittedName>
</protein>